<proteinExistence type="predicted"/>
<name>A0ABS4AC09_9PROT</name>
<feature type="region of interest" description="Disordered" evidence="1">
    <location>
        <begin position="1"/>
        <end position="24"/>
    </location>
</feature>
<evidence type="ECO:0000256" key="1">
    <source>
        <dbReference type="SAM" id="MobiDB-lite"/>
    </source>
</evidence>
<dbReference type="SUPFAM" id="SSF54001">
    <property type="entry name" value="Cysteine proteinases"/>
    <property type="match status" value="1"/>
</dbReference>
<dbReference type="EMBL" id="JAGIZB010000005">
    <property type="protein sequence ID" value="MBP0444540.1"/>
    <property type="molecule type" value="Genomic_DNA"/>
</dbReference>
<gene>
    <name evidence="3" type="ORF">J8J14_07070</name>
</gene>
<dbReference type="InterPro" id="IPR038765">
    <property type="entry name" value="Papain-like_cys_pep_sf"/>
</dbReference>
<dbReference type="PROSITE" id="PS50911">
    <property type="entry name" value="CHAP"/>
    <property type="match status" value="1"/>
</dbReference>
<sequence>MGGILSQRGLSPIGRGGPGGCDGPGGEIFRRAPWPCRRRQRRGCRASLGPRASGEARGGCQDLAGFILRFGLLALAGGLLSACGSTRGPISAGHGYEASDGYQSCVPYARARSGIDLRGDGWQWWDAALGRYDRGQQPRPGAVLVLQRSSRLRDGHVAVVSRVEGPRQIRVDHANWASGGLKGRVAREQLVVDVSPRNDWSAVRVWYPPISAVGNTVFPAYGFIHPTRRWASAALVD</sequence>
<feature type="domain" description="Peptidase C51" evidence="2">
    <location>
        <begin position="80"/>
        <end position="204"/>
    </location>
</feature>
<accession>A0ABS4AC09</accession>
<dbReference type="InterPro" id="IPR007921">
    <property type="entry name" value="CHAP_dom"/>
</dbReference>
<evidence type="ECO:0000313" key="3">
    <source>
        <dbReference type="EMBL" id="MBP0444540.1"/>
    </source>
</evidence>
<protein>
    <submittedName>
        <fullName evidence="3">CHAP domain-containing protein</fullName>
    </submittedName>
</protein>
<dbReference type="Proteomes" id="UP000681594">
    <property type="component" value="Unassembled WGS sequence"/>
</dbReference>
<evidence type="ECO:0000313" key="4">
    <source>
        <dbReference type="Proteomes" id="UP000681594"/>
    </source>
</evidence>
<dbReference type="Gene3D" id="3.90.1720.10">
    <property type="entry name" value="endopeptidase domain like (from Nostoc punctiforme)"/>
    <property type="match status" value="1"/>
</dbReference>
<organism evidence="3 4">
    <name type="scientific">Pararoseomonas baculiformis</name>
    <dbReference type="NCBI Taxonomy" id="2820812"/>
    <lineage>
        <taxon>Bacteria</taxon>
        <taxon>Pseudomonadati</taxon>
        <taxon>Pseudomonadota</taxon>
        <taxon>Alphaproteobacteria</taxon>
        <taxon>Acetobacterales</taxon>
        <taxon>Acetobacteraceae</taxon>
        <taxon>Pararoseomonas</taxon>
    </lineage>
</organism>
<evidence type="ECO:0000259" key="2">
    <source>
        <dbReference type="PROSITE" id="PS50911"/>
    </source>
</evidence>
<keyword evidence="4" id="KW-1185">Reference proteome</keyword>
<feature type="compositionally biased region" description="Gly residues" evidence="1">
    <location>
        <begin position="14"/>
        <end position="24"/>
    </location>
</feature>
<dbReference type="Pfam" id="PF05257">
    <property type="entry name" value="CHAP"/>
    <property type="match status" value="1"/>
</dbReference>
<comment type="caution">
    <text evidence="3">The sequence shown here is derived from an EMBL/GenBank/DDBJ whole genome shotgun (WGS) entry which is preliminary data.</text>
</comment>
<reference evidence="3 4" key="1">
    <citation type="submission" date="2021-03" db="EMBL/GenBank/DDBJ databases">
        <authorList>
            <person name="So Y."/>
        </authorList>
    </citation>
    <scope>NUCLEOTIDE SEQUENCE [LARGE SCALE GENOMIC DNA]</scope>
    <source>
        <strain evidence="3 4">SSH11</strain>
    </source>
</reference>